<keyword evidence="9" id="KW-0411">Iron-sulfur</keyword>
<dbReference type="GO" id="GO:0010181">
    <property type="term" value="F:FMN binding"/>
    <property type="evidence" value="ECO:0007669"/>
    <property type="project" value="InterPro"/>
</dbReference>
<feature type="domain" description="FAD/NAD(P)-binding" evidence="12">
    <location>
        <begin position="404"/>
        <end position="498"/>
    </location>
</feature>
<evidence type="ECO:0000256" key="7">
    <source>
        <dbReference type="ARBA" id="ARBA00023002"/>
    </source>
</evidence>
<reference evidence="13 14" key="1">
    <citation type="submission" date="2019-09" db="EMBL/GenBank/DDBJ databases">
        <authorList>
            <person name="Chen X.-Y."/>
        </authorList>
    </citation>
    <scope>NUCLEOTIDE SEQUENCE [LARGE SCALE GENOMIC DNA]</scope>
    <source>
        <strain evidence="13 14">NY5</strain>
    </source>
</reference>
<keyword evidence="8" id="KW-0408">Iron</keyword>
<dbReference type="Pfam" id="PF07992">
    <property type="entry name" value="Pyr_redox_2"/>
    <property type="match status" value="1"/>
</dbReference>
<comment type="cofactor">
    <cofactor evidence="2">
        <name>[4Fe-4S] cluster</name>
        <dbReference type="ChEBI" id="CHEBI:49883"/>
    </cofactor>
</comment>
<proteinExistence type="inferred from homology"/>
<evidence type="ECO:0000256" key="9">
    <source>
        <dbReference type="ARBA" id="ARBA00023014"/>
    </source>
</evidence>
<dbReference type="GO" id="GO:0051536">
    <property type="term" value="F:iron-sulfur cluster binding"/>
    <property type="evidence" value="ECO:0007669"/>
    <property type="project" value="UniProtKB-KW"/>
</dbReference>
<evidence type="ECO:0000313" key="14">
    <source>
        <dbReference type="Proteomes" id="UP000323708"/>
    </source>
</evidence>
<evidence type="ECO:0000256" key="3">
    <source>
        <dbReference type="ARBA" id="ARBA00011048"/>
    </source>
</evidence>
<dbReference type="InterPro" id="IPR039648">
    <property type="entry name" value="DHPH_N"/>
</dbReference>
<evidence type="ECO:0000259" key="12">
    <source>
        <dbReference type="Pfam" id="PF07992"/>
    </source>
</evidence>
<dbReference type="PANTHER" id="PTHR42917:SF2">
    <property type="entry name" value="2,4-DIENOYL-COA REDUCTASE [(2E)-ENOYL-COA-PRODUCING]"/>
    <property type="match status" value="1"/>
</dbReference>
<dbReference type="GO" id="GO:0046872">
    <property type="term" value="F:metal ion binding"/>
    <property type="evidence" value="ECO:0007669"/>
    <property type="project" value="UniProtKB-KW"/>
</dbReference>
<keyword evidence="14" id="KW-1185">Reference proteome</keyword>
<gene>
    <name evidence="13" type="ORF">F0M18_08480</name>
</gene>
<evidence type="ECO:0000256" key="1">
    <source>
        <dbReference type="ARBA" id="ARBA00001917"/>
    </source>
</evidence>
<keyword evidence="5" id="KW-0288">FMN</keyword>
<keyword evidence="6" id="KW-0479">Metal-binding</keyword>
<dbReference type="Gene3D" id="3.40.50.720">
    <property type="entry name" value="NAD(P)-binding Rossmann-like Domain"/>
    <property type="match status" value="1"/>
</dbReference>
<dbReference type="GO" id="GO:0016491">
    <property type="term" value="F:oxidoreductase activity"/>
    <property type="evidence" value="ECO:0007669"/>
    <property type="project" value="UniProtKB-KW"/>
</dbReference>
<evidence type="ECO:0000313" key="13">
    <source>
        <dbReference type="EMBL" id="KAA1192684.1"/>
    </source>
</evidence>
<dbReference type="Pfam" id="PF00724">
    <property type="entry name" value="Oxidored_FMN"/>
    <property type="match status" value="1"/>
</dbReference>
<evidence type="ECO:0000259" key="11">
    <source>
        <dbReference type="Pfam" id="PF00724"/>
    </source>
</evidence>
<dbReference type="InterPro" id="IPR013785">
    <property type="entry name" value="Aldolase_TIM"/>
</dbReference>
<feature type="domain" description="NADH:flavin oxidoreductase/NADH oxidase N-terminal" evidence="11">
    <location>
        <begin position="14"/>
        <end position="351"/>
    </location>
</feature>
<keyword evidence="7" id="KW-0560">Oxidoreductase</keyword>
<dbReference type="PANTHER" id="PTHR42917">
    <property type="entry name" value="2,4-DIENOYL-COA REDUCTASE"/>
    <property type="match status" value="1"/>
</dbReference>
<evidence type="ECO:0000256" key="6">
    <source>
        <dbReference type="ARBA" id="ARBA00022723"/>
    </source>
</evidence>
<dbReference type="RefSeq" id="WP_149610968.1">
    <property type="nucleotide sequence ID" value="NZ_VTUX01000003.1"/>
</dbReference>
<evidence type="ECO:0000256" key="2">
    <source>
        <dbReference type="ARBA" id="ARBA00001966"/>
    </source>
</evidence>
<evidence type="ECO:0000256" key="8">
    <source>
        <dbReference type="ARBA" id="ARBA00023004"/>
    </source>
</evidence>
<evidence type="ECO:0000256" key="5">
    <source>
        <dbReference type="ARBA" id="ARBA00022643"/>
    </source>
</evidence>
<keyword evidence="4" id="KW-0285">Flavoprotein</keyword>
<dbReference type="Gene3D" id="3.20.20.70">
    <property type="entry name" value="Aldolase class I"/>
    <property type="match status" value="1"/>
</dbReference>
<comment type="similarity">
    <text evidence="3">In the N-terminal section; belongs to the NADH:flavin oxidoreductase/NADH oxidase family.</text>
</comment>
<dbReference type="AlphaFoldDB" id="A0A5B0X013"/>
<dbReference type="InterPro" id="IPR023753">
    <property type="entry name" value="FAD/NAD-binding_dom"/>
</dbReference>
<evidence type="ECO:0000259" key="10">
    <source>
        <dbReference type="Pfam" id="PF00070"/>
    </source>
</evidence>
<feature type="domain" description="Pyridine nucleotide-disulphide oxidoreductase N-terminal" evidence="10">
    <location>
        <begin position="543"/>
        <end position="604"/>
    </location>
</feature>
<protein>
    <submittedName>
        <fullName evidence="13">FAD-dependent oxidoreductase</fullName>
    </submittedName>
</protein>
<accession>A0A5B0X013</accession>
<dbReference type="SUPFAM" id="SSF51905">
    <property type="entry name" value="FAD/NAD(P)-binding domain"/>
    <property type="match status" value="1"/>
</dbReference>
<dbReference type="InterPro" id="IPR036188">
    <property type="entry name" value="FAD/NAD-bd_sf"/>
</dbReference>
<name>A0A5B0X013_9GAMM</name>
<comment type="caution">
    <text evidence="13">The sequence shown here is derived from an EMBL/GenBank/DDBJ whole genome shotgun (WGS) entry which is preliminary data.</text>
</comment>
<dbReference type="EMBL" id="VTUX01000003">
    <property type="protein sequence ID" value="KAA1192684.1"/>
    <property type="molecule type" value="Genomic_DNA"/>
</dbReference>
<comment type="cofactor">
    <cofactor evidence="1">
        <name>FMN</name>
        <dbReference type="ChEBI" id="CHEBI:58210"/>
    </cofactor>
</comment>
<dbReference type="InterPro" id="IPR001155">
    <property type="entry name" value="OxRdtase_FMN_N"/>
</dbReference>
<dbReference type="SUPFAM" id="SSF51395">
    <property type="entry name" value="FMN-linked oxidoreductases"/>
    <property type="match status" value="1"/>
</dbReference>
<evidence type="ECO:0000256" key="4">
    <source>
        <dbReference type="ARBA" id="ARBA00022630"/>
    </source>
</evidence>
<sequence>MSSESSGEIQFSNLFSPLEVGPITVRNRICETTNTIESYGHDAMGAPDEHFIAHHIAKAKGGTAWIGSETWLLNSPLPDHAVDEFYEGAAALQLAAYQLPGYQEKVSEFCDAVHAEGSVAIFQLTHLNHALAASSVPTTNIYDYVPHAMGEEDIEFILNTYADAAELAMRAGADGIEIHCAHETTPHTFLSPATNKRDDEWGGDAEQRTRFVIEGLRRIRERVGGNIAIGIRINGQESRQGGYDLMEFREMAYYIAETGFLDFINVDVGHCFGVHAYVPPSYHAPAEFREAGKALKVDVGDRVKILFSGRINEPVVAEELLRSGACDLVGMTRAGIADPEFPNKVREGRMLEMRRCIGCNRCIGEAVHSRAPRAAYRPVCSVNPVIGQEVFWSENFKPAAVEKHVVVVGGGPAGLEAARVAAMRGHRVSLLEKDRALGGQLRLAYKVPGRDSFEDFFYFQENEMERLGVDVRLECDANVAMIDELSPDVVICATGSTPRADLEAEGLDSGSVVMGRDLLRNPTLAGQRVALVSQESYFETPNIAEFLAEKGRQVEIFHMWTQIGSEIDRYSIGTVMKRLEETGVKIHTGLRLSKVEGSTVTCVSAYTGQQENFDGFDTVALVYGSVPESALHEQLQAAGSVKELYIAGSAWVPRRIAEATSHGARIALAI</sequence>
<dbReference type="InterPro" id="IPR051793">
    <property type="entry name" value="NADH:flavin_oxidoreductase"/>
</dbReference>
<dbReference type="Gene3D" id="3.50.50.60">
    <property type="entry name" value="FAD/NAD(P)-binding domain"/>
    <property type="match status" value="1"/>
</dbReference>
<dbReference type="Proteomes" id="UP000323708">
    <property type="component" value="Unassembled WGS sequence"/>
</dbReference>
<dbReference type="Pfam" id="PF00070">
    <property type="entry name" value="Pyr_redox"/>
    <property type="match status" value="1"/>
</dbReference>
<organism evidence="13 14">
    <name type="scientific">Pseudohalioglobus sediminis</name>
    <dbReference type="NCBI Taxonomy" id="2606449"/>
    <lineage>
        <taxon>Bacteria</taxon>
        <taxon>Pseudomonadati</taxon>
        <taxon>Pseudomonadota</taxon>
        <taxon>Gammaproteobacteria</taxon>
        <taxon>Cellvibrionales</taxon>
        <taxon>Halieaceae</taxon>
        <taxon>Pseudohalioglobus</taxon>
    </lineage>
</organism>